<dbReference type="PANTHER" id="PTHR43433:SF10">
    <property type="entry name" value="AB HYDROLASE-1 DOMAIN-CONTAINING PROTEIN"/>
    <property type="match status" value="1"/>
</dbReference>
<dbReference type="Pfam" id="PF00561">
    <property type="entry name" value="Abhydrolase_1"/>
    <property type="match status" value="1"/>
</dbReference>
<dbReference type="OrthoDB" id="9800988at2"/>
<dbReference type="SUPFAM" id="SSF53474">
    <property type="entry name" value="alpha/beta-Hydrolases"/>
    <property type="match status" value="1"/>
</dbReference>
<dbReference type="RefSeq" id="WP_108343552.1">
    <property type="nucleotide sequence ID" value="NZ_PYXZ01000002.1"/>
</dbReference>
<feature type="domain" description="AB hydrolase-1" evidence="1">
    <location>
        <begin position="23"/>
        <end position="141"/>
    </location>
</feature>
<proteinExistence type="predicted"/>
<evidence type="ECO:0000313" key="3">
    <source>
        <dbReference type="Proteomes" id="UP000244867"/>
    </source>
</evidence>
<dbReference type="Proteomes" id="UP000244867">
    <property type="component" value="Unassembled WGS sequence"/>
</dbReference>
<accession>A0A2R7YZ79</accession>
<gene>
    <name evidence="2" type="ORF">C7S10_06195</name>
</gene>
<dbReference type="InterPro" id="IPR029058">
    <property type="entry name" value="AB_hydrolase_fold"/>
</dbReference>
<evidence type="ECO:0000313" key="2">
    <source>
        <dbReference type="EMBL" id="PUA81661.1"/>
    </source>
</evidence>
<dbReference type="PRINTS" id="PR00111">
    <property type="entry name" value="ABHYDROLASE"/>
</dbReference>
<dbReference type="EMBL" id="PYXZ01000002">
    <property type="protein sequence ID" value="PUA81661.1"/>
    <property type="molecule type" value="Genomic_DNA"/>
</dbReference>
<protein>
    <recommendedName>
        <fullName evidence="1">AB hydrolase-1 domain-containing protein</fullName>
    </recommendedName>
</protein>
<dbReference type="GO" id="GO:0003824">
    <property type="term" value="F:catalytic activity"/>
    <property type="evidence" value="ECO:0007669"/>
    <property type="project" value="UniProtKB-ARBA"/>
</dbReference>
<dbReference type="PANTHER" id="PTHR43433">
    <property type="entry name" value="HYDROLASE, ALPHA/BETA FOLD FAMILY PROTEIN"/>
    <property type="match status" value="1"/>
</dbReference>
<comment type="caution">
    <text evidence="2">The sequence shown here is derived from an EMBL/GenBank/DDBJ whole genome shotgun (WGS) entry which is preliminary data.</text>
</comment>
<organism evidence="2 3">
    <name type="scientific">Nocardioides currus</name>
    <dbReference type="NCBI Taxonomy" id="2133958"/>
    <lineage>
        <taxon>Bacteria</taxon>
        <taxon>Bacillati</taxon>
        <taxon>Actinomycetota</taxon>
        <taxon>Actinomycetes</taxon>
        <taxon>Propionibacteriales</taxon>
        <taxon>Nocardioidaceae</taxon>
        <taxon>Nocardioides</taxon>
    </lineage>
</organism>
<dbReference type="InterPro" id="IPR050471">
    <property type="entry name" value="AB_hydrolase"/>
</dbReference>
<evidence type="ECO:0000259" key="1">
    <source>
        <dbReference type="Pfam" id="PF00561"/>
    </source>
</evidence>
<dbReference type="Gene3D" id="3.40.50.1820">
    <property type="entry name" value="alpha/beta hydrolase"/>
    <property type="match status" value="1"/>
</dbReference>
<reference evidence="2 3" key="1">
    <citation type="submission" date="2018-03" db="EMBL/GenBank/DDBJ databases">
        <authorList>
            <person name="Keele B.F."/>
        </authorList>
    </citation>
    <scope>NUCLEOTIDE SEQUENCE [LARGE SCALE GENOMIC DNA]</scope>
    <source>
        <strain evidence="2 3">IB-3</strain>
    </source>
</reference>
<name>A0A2R7YZ79_9ACTN</name>
<keyword evidence="3" id="KW-1185">Reference proteome</keyword>
<dbReference type="AlphaFoldDB" id="A0A2R7YZ79"/>
<sequence length="270" mass="28155">MEIVTLPDGRQAQLWLGGADEGPVVLFFHGCPDTRWAARSGAGAAREVGVRLLCVNRPGYGRSSRAASTHASVADDAAAVLDVLDIADVAALGMSVGGAYAAAFAARHPDRSGALGIVATLPMEGTATEPVEEAMERVRPEFSAWAAAIEVSDPDDAALAGRWAASLPDQDAALVRALPVADVAASAREALVDHHGFLRDAALLHQPWTVDLASIACRTHLWYGEADQRALPGAAWWAGRIAGADVVVRPGTTHLATLAAHWPDVLTALT</sequence>
<dbReference type="InterPro" id="IPR000073">
    <property type="entry name" value="AB_hydrolase_1"/>
</dbReference>